<dbReference type="GO" id="GO:0000981">
    <property type="term" value="F:DNA-binding transcription factor activity, RNA polymerase II-specific"/>
    <property type="evidence" value="ECO:0007669"/>
    <property type="project" value="InterPro"/>
</dbReference>
<evidence type="ECO:0000256" key="7">
    <source>
        <dbReference type="PROSITE-ProRule" id="PRU00042"/>
    </source>
</evidence>
<evidence type="ECO:0000256" key="8">
    <source>
        <dbReference type="SAM" id="MobiDB-lite"/>
    </source>
</evidence>
<dbReference type="PANTHER" id="PTHR47660">
    <property type="entry name" value="TRANSCRIPTION FACTOR WITH C2H2 AND ZN(2)-CYS(6) DNA BINDING DOMAIN (EUROFUNG)-RELATED-RELATED"/>
    <property type="match status" value="1"/>
</dbReference>
<dbReference type="PROSITE" id="PS00028">
    <property type="entry name" value="ZINC_FINGER_C2H2_1"/>
    <property type="match status" value="2"/>
</dbReference>
<evidence type="ECO:0000259" key="9">
    <source>
        <dbReference type="PROSITE" id="PS50048"/>
    </source>
</evidence>
<keyword evidence="6" id="KW-0539">Nucleus</keyword>
<dbReference type="Pfam" id="PF00096">
    <property type="entry name" value="zf-C2H2"/>
    <property type="match status" value="2"/>
</dbReference>
<feature type="compositionally biased region" description="Basic and acidic residues" evidence="8">
    <location>
        <begin position="118"/>
        <end position="132"/>
    </location>
</feature>
<keyword evidence="3" id="KW-0805">Transcription regulation</keyword>
<dbReference type="InterPro" id="IPR036236">
    <property type="entry name" value="Znf_C2H2_sf"/>
</dbReference>
<dbReference type="VEuPathDB" id="FungiDB:Z517_05790"/>
<keyword evidence="4" id="KW-0238">DNA-binding</keyword>
<feature type="domain" description="C2H2-type" evidence="10">
    <location>
        <begin position="51"/>
        <end position="79"/>
    </location>
</feature>
<dbReference type="SUPFAM" id="SSF57701">
    <property type="entry name" value="Zn2/Cys6 DNA-binding domain"/>
    <property type="match status" value="1"/>
</dbReference>
<reference evidence="11 12" key="1">
    <citation type="submission" date="2015-01" db="EMBL/GenBank/DDBJ databases">
        <title>The Genome Sequence of Fonsecaea pedrosoi CBS 271.37.</title>
        <authorList>
            <consortium name="The Broad Institute Genomics Platform"/>
            <person name="Cuomo C."/>
            <person name="de Hoog S."/>
            <person name="Gorbushina A."/>
            <person name="Stielow B."/>
            <person name="Teixiera M."/>
            <person name="Abouelleil A."/>
            <person name="Chapman S.B."/>
            <person name="Priest M."/>
            <person name="Young S.K."/>
            <person name="Wortman J."/>
            <person name="Nusbaum C."/>
            <person name="Birren B."/>
        </authorList>
    </citation>
    <scope>NUCLEOTIDE SEQUENCE [LARGE SCALE GENOMIC DNA]</scope>
    <source>
        <strain evidence="11 12">CBS 271.37</strain>
    </source>
</reference>
<keyword evidence="2" id="KW-0862">Zinc</keyword>
<evidence type="ECO:0008006" key="13">
    <source>
        <dbReference type="Google" id="ProtNLM"/>
    </source>
</evidence>
<evidence type="ECO:0000313" key="11">
    <source>
        <dbReference type="EMBL" id="KIW79178.1"/>
    </source>
</evidence>
<dbReference type="Gene3D" id="3.30.160.60">
    <property type="entry name" value="Classic Zinc Finger"/>
    <property type="match status" value="1"/>
</dbReference>
<dbReference type="GO" id="GO:0003677">
    <property type="term" value="F:DNA binding"/>
    <property type="evidence" value="ECO:0007669"/>
    <property type="project" value="UniProtKB-KW"/>
</dbReference>
<organism evidence="11 12">
    <name type="scientific">Fonsecaea pedrosoi CBS 271.37</name>
    <dbReference type="NCBI Taxonomy" id="1442368"/>
    <lineage>
        <taxon>Eukaryota</taxon>
        <taxon>Fungi</taxon>
        <taxon>Dikarya</taxon>
        <taxon>Ascomycota</taxon>
        <taxon>Pezizomycotina</taxon>
        <taxon>Eurotiomycetes</taxon>
        <taxon>Chaetothyriomycetidae</taxon>
        <taxon>Chaetothyriales</taxon>
        <taxon>Herpotrichiellaceae</taxon>
        <taxon>Fonsecaea</taxon>
    </lineage>
</organism>
<dbReference type="Proteomes" id="UP000053029">
    <property type="component" value="Unassembled WGS sequence"/>
</dbReference>
<evidence type="ECO:0000259" key="10">
    <source>
        <dbReference type="PROSITE" id="PS50157"/>
    </source>
</evidence>
<dbReference type="PROSITE" id="PS50048">
    <property type="entry name" value="ZN2_CY6_FUNGAL_2"/>
    <property type="match status" value="1"/>
</dbReference>
<feature type="domain" description="C2H2-type" evidence="10">
    <location>
        <begin position="20"/>
        <end position="47"/>
    </location>
</feature>
<dbReference type="EMBL" id="KN846972">
    <property type="protein sequence ID" value="KIW79178.1"/>
    <property type="molecule type" value="Genomic_DNA"/>
</dbReference>
<evidence type="ECO:0000256" key="5">
    <source>
        <dbReference type="ARBA" id="ARBA00023163"/>
    </source>
</evidence>
<dbReference type="InterPro" id="IPR001138">
    <property type="entry name" value="Zn2Cys6_DnaBD"/>
</dbReference>
<accession>A0A0D2GEH0</accession>
<evidence type="ECO:0000256" key="4">
    <source>
        <dbReference type="ARBA" id="ARBA00023125"/>
    </source>
</evidence>
<dbReference type="STRING" id="1442368.A0A0D2GEH0"/>
<proteinExistence type="predicted"/>
<dbReference type="GO" id="GO:0006351">
    <property type="term" value="P:DNA-templated transcription"/>
    <property type="evidence" value="ECO:0007669"/>
    <property type="project" value="InterPro"/>
</dbReference>
<dbReference type="Pfam" id="PF00172">
    <property type="entry name" value="Zn_clus"/>
    <property type="match status" value="1"/>
</dbReference>
<evidence type="ECO:0000256" key="2">
    <source>
        <dbReference type="ARBA" id="ARBA00022833"/>
    </source>
</evidence>
<keyword evidence="12" id="KW-1185">Reference proteome</keyword>
<evidence type="ECO:0000313" key="12">
    <source>
        <dbReference type="Proteomes" id="UP000053029"/>
    </source>
</evidence>
<evidence type="ECO:0000256" key="1">
    <source>
        <dbReference type="ARBA" id="ARBA00022723"/>
    </source>
</evidence>
<dbReference type="SMART" id="SM00066">
    <property type="entry name" value="GAL4"/>
    <property type="match status" value="1"/>
</dbReference>
<feature type="domain" description="Zn(2)-C6 fungal-type" evidence="9">
    <location>
        <begin position="87"/>
        <end position="116"/>
    </location>
</feature>
<sequence>MPAPANWRSLRQNRRGNGTLECSECGLCLTRQSHLTRHIHSHLPPTQRNIIPCPSCGKRFSRQDVFLRHNRKVHHARQASKRGGQKSCFRCVQKKLKCDRDHPCATCAKVNAVCKYPEESKEQPQSEEEVHRPNGSVSNAHEHLSSILVNSTFQPQDASAMESVAGPVNYGGSLAPCASTQSVDAMESEQAHGALGVDRQYPPFQDPFADPFGSLPLFDVSNGLDFAQIGVDWLDVSEDLTGDWGISEPMAANEDGPSNRQQSPCLDRTAETAPLPTRTTRASPQIYQPGLATPSVTDLAPEDHDVSRQQWPFDAERDAAPKRYQAPPMRQVLQMQIQTSNKEYTSFHNSLTELFSDTYLPIPEVDRGTVAAMQVVKRWLESYFREFHGVSPVIHTPTWDIETCPTILIAAMSLIGAASSARDGPSRAQLAVLSELCSKMLPLIAASDTKNYQDINYLIAYCLSSIYYLGSGDRQLYQVADRSRGILIGSLRGLGILRSYFSVSVEGEKEKGDQYTDHRDRNARLHQDWISWRDQQQELRLAWTVFGFDYTLSTLTSKRGAIDLSELPTRLPCADSLWTAPSAQAWAALKVDMSETATGASLAFCLRSIVAGKQLPPDLPPYSRRYCTTVLDRLLWDLKQLDMVFMTGCLGLPQSSSGQQERKTTLLEILGKIRHSLSRPRSNEELINYSMIYSIYHYSNLSNSGDMMDLVVFIARKSLSANNPHAMASINAAERRLAISYASDPQKTRSLVWHAAQIIGVSNHYIFCSPCEVLRMFAAYAVLIAYGRYRPRLPPDYRDTTPIDIGQIYANAEQMAATTQWIRYGGCASVGSAKDIRSEEGVQALIREGCERLSSIITWRASGMFVRALKYFELEAQFEREHINP</sequence>
<dbReference type="InterPro" id="IPR036864">
    <property type="entry name" value="Zn2-C6_fun-type_DNA-bd_sf"/>
</dbReference>
<evidence type="ECO:0000256" key="6">
    <source>
        <dbReference type="ARBA" id="ARBA00023242"/>
    </source>
</evidence>
<feature type="region of interest" description="Disordered" evidence="8">
    <location>
        <begin position="249"/>
        <end position="281"/>
    </location>
</feature>
<dbReference type="SUPFAM" id="SSF57667">
    <property type="entry name" value="beta-beta-alpha zinc fingers"/>
    <property type="match status" value="1"/>
</dbReference>
<dbReference type="CDD" id="cd00067">
    <property type="entry name" value="GAL4"/>
    <property type="match status" value="1"/>
</dbReference>
<feature type="region of interest" description="Disordered" evidence="8">
    <location>
        <begin position="118"/>
        <end position="138"/>
    </location>
</feature>
<dbReference type="PROSITE" id="PS50157">
    <property type="entry name" value="ZINC_FINGER_C2H2_2"/>
    <property type="match status" value="2"/>
</dbReference>
<protein>
    <recommendedName>
        <fullName evidence="13">Zn(2)-C6 fungal-type domain-containing protein</fullName>
    </recommendedName>
</protein>
<keyword evidence="7" id="KW-0863">Zinc-finger</keyword>
<dbReference type="CDD" id="cd12148">
    <property type="entry name" value="fungal_TF_MHR"/>
    <property type="match status" value="1"/>
</dbReference>
<dbReference type="AlphaFoldDB" id="A0A0D2GEH0"/>
<dbReference type="InterPro" id="IPR013087">
    <property type="entry name" value="Znf_C2H2_type"/>
</dbReference>
<dbReference type="SMART" id="SM00355">
    <property type="entry name" value="ZnF_C2H2"/>
    <property type="match status" value="2"/>
</dbReference>
<keyword evidence="5" id="KW-0804">Transcription</keyword>
<dbReference type="HOGENOM" id="CLU_009184_0_0_1"/>
<dbReference type="GO" id="GO:0008270">
    <property type="term" value="F:zinc ion binding"/>
    <property type="evidence" value="ECO:0007669"/>
    <property type="project" value="UniProtKB-KW"/>
</dbReference>
<dbReference type="RefSeq" id="XP_013282986.1">
    <property type="nucleotide sequence ID" value="XM_013427532.1"/>
</dbReference>
<name>A0A0D2GEH0_9EURO</name>
<dbReference type="InterPro" id="IPR007219">
    <property type="entry name" value="XnlR_reg_dom"/>
</dbReference>
<dbReference type="Pfam" id="PF04082">
    <property type="entry name" value="Fungal_trans"/>
    <property type="match status" value="1"/>
</dbReference>
<dbReference type="Gene3D" id="4.10.240.10">
    <property type="entry name" value="Zn(2)-C6 fungal-type DNA-binding domain"/>
    <property type="match status" value="1"/>
</dbReference>
<dbReference type="GeneID" id="25305280"/>
<evidence type="ECO:0000256" key="3">
    <source>
        <dbReference type="ARBA" id="ARBA00023015"/>
    </source>
</evidence>
<gene>
    <name evidence="11" type="ORF">Z517_05790</name>
</gene>
<keyword evidence="1" id="KW-0479">Metal-binding</keyword>